<protein>
    <submittedName>
        <fullName evidence="1">Uncharacterized protein</fullName>
    </submittedName>
</protein>
<evidence type="ECO:0000313" key="2">
    <source>
        <dbReference type="Proteomes" id="UP000004090"/>
    </source>
</evidence>
<organism evidence="1 2">
    <name type="scientific">Amedibacillus dolichus DSM 3991</name>
    <dbReference type="NCBI Taxonomy" id="428127"/>
    <lineage>
        <taxon>Bacteria</taxon>
        <taxon>Bacillati</taxon>
        <taxon>Bacillota</taxon>
        <taxon>Erysipelotrichia</taxon>
        <taxon>Erysipelotrichales</taxon>
        <taxon>Erysipelotrichaceae</taxon>
        <taxon>Amedibacillus</taxon>
    </lineage>
</organism>
<comment type="caution">
    <text evidence="1">The sequence shown here is derived from an EMBL/GenBank/DDBJ whole genome shotgun (WGS) entry which is preliminary data.</text>
</comment>
<accession>A8RA45</accession>
<evidence type="ECO:0000313" key="1">
    <source>
        <dbReference type="EMBL" id="EDP11524.1"/>
    </source>
</evidence>
<proteinExistence type="predicted"/>
<sequence length="39" mass="4524">MADGVVSNWTKQYKIYNKTVYPDHILISNCAAFPSNRMF</sequence>
<name>A8RA45_9FIRM</name>
<dbReference type="EMBL" id="ABAW02000018">
    <property type="protein sequence ID" value="EDP11524.1"/>
    <property type="molecule type" value="Genomic_DNA"/>
</dbReference>
<gene>
    <name evidence="1" type="ORF">EUBDOL_00702</name>
</gene>
<dbReference type="HOGENOM" id="CLU_3309890_0_0_9"/>
<reference evidence="1 2" key="1">
    <citation type="submission" date="2007-09" db="EMBL/GenBank/DDBJ databases">
        <title>Draft genome sequence of Eubacterium dolichum (DSM 3991).</title>
        <authorList>
            <person name="Sudarsanam P."/>
            <person name="Ley R."/>
            <person name="Guruge J."/>
            <person name="Turnbaugh P.J."/>
            <person name="Mahowald M."/>
            <person name="Liep D."/>
            <person name="Gordon J."/>
        </authorList>
    </citation>
    <scope>NUCLEOTIDE SEQUENCE [LARGE SCALE GENOMIC DNA]</scope>
    <source>
        <strain evidence="1 2">DSM 3991</strain>
    </source>
</reference>
<dbReference type="AlphaFoldDB" id="A8RA45"/>
<dbReference type="Proteomes" id="UP000004090">
    <property type="component" value="Unassembled WGS sequence"/>
</dbReference>
<reference evidence="1 2" key="2">
    <citation type="submission" date="2007-09" db="EMBL/GenBank/DDBJ databases">
        <authorList>
            <person name="Fulton L."/>
            <person name="Clifton S."/>
            <person name="Fulton B."/>
            <person name="Xu J."/>
            <person name="Minx P."/>
            <person name="Pepin K.H."/>
            <person name="Johnson M."/>
            <person name="Thiruvilangam P."/>
            <person name="Bhonagiri V."/>
            <person name="Nash W.E."/>
            <person name="Mardis E.R."/>
            <person name="Wilson R.K."/>
        </authorList>
    </citation>
    <scope>NUCLEOTIDE SEQUENCE [LARGE SCALE GENOMIC DNA]</scope>
    <source>
        <strain evidence="1 2">DSM 3991</strain>
    </source>
</reference>